<dbReference type="AlphaFoldDB" id="D3LSN7"/>
<evidence type="ECO:0000313" key="2">
    <source>
        <dbReference type="Proteomes" id="UP000003242"/>
    </source>
</evidence>
<protein>
    <submittedName>
        <fullName evidence="1">Uncharacterized protein</fullName>
    </submittedName>
</protein>
<sequence length="39" mass="4659">MYKKLPKKKLRVQMARGVFFDMVVVSFGIRYGFRSFIIT</sequence>
<gene>
    <name evidence="1" type="ORF">HMPREF0889_0976</name>
</gene>
<accession>D3LSN7</accession>
<dbReference type="Proteomes" id="UP000003242">
    <property type="component" value="Unassembled WGS sequence"/>
</dbReference>
<proteinExistence type="predicted"/>
<evidence type="ECO:0000313" key="1">
    <source>
        <dbReference type="EMBL" id="EFD94824.1"/>
    </source>
</evidence>
<name>D3LSN7_9FIRM</name>
<dbReference type="EMBL" id="ADGP01000003">
    <property type="protein sequence ID" value="EFD94824.1"/>
    <property type="molecule type" value="Genomic_DNA"/>
</dbReference>
<comment type="caution">
    <text evidence="1">The sequence shown here is derived from an EMBL/GenBank/DDBJ whole genome shotgun (WGS) entry which is preliminary data.</text>
</comment>
<reference evidence="2" key="1">
    <citation type="submission" date="2009-12" db="EMBL/GenBank/DDBJ databases">
        <title>Sequence of Clostridiales genomosp. BVAB3 str. UPII9-5.</title>
        <authorList>
            <person name="Madupu R."/>
            <person name="Durkin A.S."/>
            <person name="Torralba M."/>
            <person name="Methe B."/>
            <person name="Sutton G.G."/>
            <person name="Strausberg R.L."/>
            <person name="Nelson K.E."/>
        </authorList>
    </citation>
    <scope>NUCLEOTIDE SEQUENCE [LARGE SCALE GENOMIC DNA]</scope>
    <source>
        <strain evidence="2">28L</strain>
    </source>
</reference>
<organism evidence="1 2">
    <name type="scientific">Megasphaera lornae</name>
    <dbReference type="NCBI Taxonomy" id="1000568"/>
    <lineage>
        <taxon>Bacteria</taxon>
        <taxon>Bacillati</taxon>
        <taxon>Bacillota</taxon>
        <taxon>Negativicutes</taxon>
        <taxon>Veillonellales</taxon>
        <taxon>Veillonellaceae</taxon>
        <taxon>Megasphaera</taxon>
    </lineage>
</organism>